<dbReference type="RefSeq" id="WP_081793725.1">
    <property type="nucleotide sequence ID" value="NZ_AWQS01000083.1"/>
</dbReference>
<evidence type="ECO:0000256" key="6">
    <source>
        <dbReference type="ARBA" id="ARBA00022840"/>
    </source>
</evidence>
<name>W9GPL3_9MICO</name>
<feature type="domain" description="Protein kinase" evidence="9">
    <location>
        <begin position="14"/>
        <end position="275"/>
    </location>
</feature>
<evidence type="ECO:0000256" key="4">
    <source>
        <dbReference type="ARBA" id="ARBA00022741"/>
    </source>
</evidence>
<dbReference type="EC" id="2.7.11.1" evidence="1"/>
<dbReference type="InterPro" id="IPR008271">
    <property type="entry name" value="Ser/Thr_kinase_AS"/>
</dbReference>
<dbReference type="InterPro" id="IPR000719">
    <property type="entry name" value="Prot_kinase_dom"/>
</dbReference>
<keyword evidence="3" id="KW-0808">Transferase</keyword>
<comment type="catalytic activity">
    <reaction evidence="7">
        <text>L-threonyl-[protein] + ATP = O-phospho-L-threonyl-[protein] + ADP + H(+)</text>
        <dbReference type="Rhea" id="RHEA:46608"/>
        <dbReference type="Rhea" id="RHEA-COMP:11060"/>
        <dbReference type="Rhea" id="RHEA-COMP:11605"/>
        <dbReference type="ChEBI" id="CHEBI:15378"/>
        <dbReference type="ChEBI" id="CHEBI:30013"/>
        <dbReference type="ChEBI" id="CHEBI:30616"/>
        <dbReference type="ChEBI" id="CHEBI:61977"/>
        <dbReference type="ChEBI" id="CHEBI:456216"/>
        <dbReference type="EC" id="2.7.11.1"/>
    </reaction>
</comment>
<dbReference type="Gene3D" id="1.10.510.10">
    <property type="entry name" value="Transferase(Phosphotransferase) domain 1"/>
    <property type="match status" value="1"/>
</dbReference>
<comment type="caution">
    <text evidence="10">The sequence shown here is derived from an EMBL/GenBank/DDBJ whole genome shotgun (WGS) entry which is preliminary data.</text>
</comment>
<evidence type="ECO:0000256" key="7">
    <source>
        <dbReference type="ARBA" id="ARBA00047899"/>
    </source>
</evidence>
<comment type="catalytic activity">
    <reaction evidence="8">
        <text>L-seryl-[protein] + ATP = O-phospho-L-seryl-[protein] + ADP + H(+)</text>
        <dbReference type="Rhea" id="RHEA:17989"/>
        <dbReference type="Rhea" id="RHEA-COMP:9863"/>
        <dbReference type="Rhea" id="RHEA-COMP:11604"/>
        <dbReference type="ChEBI" id="CHEBI:15378"/>
        <dbReference type="ChEBI" id="CHEBI:29999"/>
        <dbReference type="ChEBI" id="CHEBI:30616"/>
        <dbReference type="ChEBI" id="CHEBI:83421"/>
        <dbReference type="ChEBI" id="CHEBI:456216"/>
        <dbReference type="EC" id="2.7.11.1"/>
    </reaction>
</comment>
<dbReference type="PROSITE" id="PS00108">
    <property type="entry name" value="PROTEIN_KINASE_ST"/>
    <property type="match status" value="1"/>
</dbReference>
<keyword evidence="6" id="KW-0067">ATP-binding</keyword>
<protein>
    <recommendedName>
        <fullName evidence="1">non-specific serine/threonine protein kinase</fullName>
        <ecNumber evidence="1">2.7.11.1</ecNumber>
    </recommendedName>
</protein>
<dbReference type="Pfam" id="PF00069">
    <property type="entry name" value="Pkinase"/>
    <property type="match status" value="1"/>
</dbReference>
<dbReference type="EMBL" id="AWQS01000083">
    <property type="protein sequence ID" value="EWT05839.1"/>
    <property type="molecule type" value="Genomic_DNA"/>
</dbReference>
<dbReference type="PROSITE" id="PS50011">
    <property type="entry name" value="PROTEIN_KINASE_DOM"/>
    <property type="match status" value="1"/>
</dbReference>
<dbReference type="InterPro" id="IPR011009">
    <property type="entry name" value="Kinase-like_dom_sf"/>
</dbReference>
<dbReference type="GO" id="GO:0045717">
    <property type="term" value="P:negative regulation of fatty acid biosynthetic process"/>
    <property type="evidence" value="ECO:0007669"/>
    <property type="project" value="UniProtKB-ARBA"/>
</dbReference>
<evidence type="ECO:0000313" key="11">
    <source>
        <dbReference type="Proteomes" id="UP000019494"/>
    </source>
</evidence>
<dbReference type="PANTHER" id="PTHR43289:SF34">
    <property type="entry name" value="SERINE_THREONINE-PROTEIN KINASE YBDM-RELATED"/>
    <property type="match status" value="1"/>
</dbReference>
<dbReference type="Proteomes" id="UP000019494">
    <property type="component" value="Unassembled WGS sequence"/>
</dbReference>
<evidence type="ECO:0000256" key="1">
    <source>
        <dbReference type="ARBA" id="ARBA00012513"/>
    </source>
</evidence>
<evidence type="ECO:0000256" key="3">
    <source>
        <dbReference type="ARBA" id="ARBA00022679"/>
    </source>
</evidence>
<evidence type="ECO:0000256" key="5">
    <source>
        <dbReference type="ARBA" id="ARBA00022777"/>
    </source>
</evidence>
<dbReference type="CDD" id="cd14014">
    <property type="entry name" value="STKc_PknB_like"/>
    <property type="match status" value="1"/>
</dbReference>
<reference evidence="11" key="1">
    <citation type="submission" date="2013-08" db="EMBL/GenBank/DDBJ databases">
        <title>Intrasporangium oryzae NRRL B-24470.</title>
        <authorList>
            <person name="Liu H."/>
            <person name="Wang G."/>
        </authorList>
    </citation>
    <scope>NUCLEOTIDE SEQUENCE [LARGE SCALE GENOMIC DNA]</scope>
    <source>
        <strain evidence="11">Q5-1</strain>
    </source>
</reference>
<keyword evidence="11" id="KW-1185">Reference proteome</keyword>
<evidence type="ECO:0000259" key="9">
    <source>
        <dbReference type="PROSITE" id="PS50011"/>
    </source>
</evidence>
<evidence type="ECO:0000256" key="8">
    <source>
        <dbReference type="ARBA" id="ARBA00048679"/>
    </source>
</evidence>
<evidence type="ECO:0000313" key="10">
    <source>
        <dbReference type="EMBL" id="EWT05839.1"/>
    </source>
</evidence>
<dbReference type="OrthoDB" id="9762169at2"/>
<dbReference type="SUPFAM" id="SSF56112">
    <property type="entry name" value="Protein kinase-like (PK-like)"/>
    <property type="match status" value="1"/>
</dbReference>
<sequence>MNRLHEGFVLGGRYRLESRIASGGMADVWSATDDVLQRTVAVKIMRPDAGHEELFARRFRDEAVNAAGLNHTNIATVFDYGEDDGLAFLVMEHVEGRTLSALMAERGPLPASEVRSILGQAALALGVAHHHRVVHRDIKPPNILVREDGLVKLTDFGIARALDASGHTKHGEMLGTPNYISPEQVRGEPATGSSDLYALGVVGHEMLSGHRPFDRGTPIATAYSHLNEPPPPLPDDVPEDLASLIQDCLEKDPENRPPNAAAVAVRLGLGDHDLIGLALGLATALNGQTDELPADLTAAVDELTPTRFMADPAGPA</sequence>
<accession>W9GPL3</accession>
<keyword evidence="4" id="KW-0547">Nucleotide-binding</keyword>
<dbReference type="FunFam" id="3.30.200.20:FF:000035">
    <property type="entry name" value="Serine/threonine protein kinase Stk1"/>
    <property type="match status" value="1"/>
</dbReference>
<dbReference type="AlphaFoldDB" id="W9GPL3"/>
<keyword evidence="2 10" id="KW-0723">Serine/threonine-protein kinase</keyword>
<gene>
    <name evidence="10" type="ORF">N864_01775</name>
</gene>
<dbReference type="SMART" id="SM00220">
    <property type="entry name" value="S_TKc"/>
    <property type="match status" value="1"/>
</dbReference>
<dbReference type="PANTHER" id="PTHR43289">
    <property type="entry name" value="MITOGEN-ACTIVATED PROTEIN KINASE KINASE KINASE 20-RELATED"/>
    <property type="match status" value="1"/>
</dbReference>
<dbReference type="Gene3D" id="3.30.200.20">
    <property type="entry name" value="Phosphorylase Kinase, domain 1"/>
    <property type="match status" value="1"/>
</dbReference>
<dbReference type="FunFam" id="1.10.510.10:FF:000021">
    <property type="entry name" value="Serine/threonine protein kinase"/>
    <property type="match status" value="1"/>
</dbReference>
<proteinExistence type="predicted"/>
<keyword evidence="5 10" id="KW-0418">Kinase</keyword>
<evidence type="ECO:0000256" key="2">
    <source>
        <dbReference type="ARBA" id="ARBA00022527"/>
    </source>
</evidence>
<dbReference type="GO" id="GO:0005524">
    <property type="term" value="F:ATP binding"/>
    <property type="evidence" value="ECO:0007669"/>
    <property type="project" value="UniProtKB-KW"/>
</dbReference>
<dbReference type="GO" id="GO:0004674">
    <property type="term" value="F:protein serine/threonine kinase activity"/>
    <property type="evidence" value="ECO:0007669"/>
    <property type="project" value="UniProtKB-KW"/>
</dbReference>
<organism evidence="10 11">
    <name type="scientific">Intrasporangium chromatireducens Q5-1</name>
    <dbReference type="NCBI Taxonomy" id="584657"/>
    <lineage>
        <taxon>Bacteria</taxon>
        <taxon>Bacillati</taxon>
        <taxon>Actinomycetota</taxon>
        <taxon>Actinomycetes</taxon>
        <taxon>Micrococcales</taxon>
        <taxon>Intrasporangiaceae</taxon>
        <taxon>Intrasporangium</taxon>
    </lineage>
</organism>